<evidence type="ECO:0000259" key="5">
    <source>
        <dbReference type="Pfam" id="PF02120"/>
    </source>
</evidence>
<dbReference type="Proteomes" id="UP000241618">
    <property type="component" value="Unassembled WGS sequence"/>
</dbReference>
<dbReference type="RefSeq" id="WP_107190624.1">
    <property type="nucleotide sequence ID" value="NZ_PYMN01000017.1"/>
</dbReference>
<comment type="similarity">
    <text evidence="2">Belongs to the FliK family.</text>
</comment>
<organism evidence="7 9">
    <name type="scientific">Photobacterium phosphoreum</name>
    <dbReference type="NCBI Taxonomy" id="659"/>
    <lineage>
        <taxon>Bacteria</taxon>
        <taxon>Pseudomonadati</taxon>
        <taxon>Pseudomonadota</taxon>
        <taxon>Gammaproteobacteria</taxon>
        <taxon>Vibrionales</taxon>
        <taxon>Vibrionaceae</taxon>
        <taxon>Photobacterium</taxon>
    </lineage>
</organism>
<evidence type="ECO:0000313" key="6">
    <source>
        <dbReference type="EMBL" id="PSU27632.1"/>
    </source>
</evidence>
<evidence type="ECO:0000256" key="4">
    <source>
        <dbReference type="SAM" id="MobiDB-lite"/>
    </source>
</evidence>
<evidence type="ECO:0000313" key="8">
    <source>
        <dbReference type="Proteomes" id="UP000241405"/>
    </source>
</evidence>
<dbReference type="EMBL" id="PYMP01000001">
    <property type="protein sequence ID" value="PSU54093.1"/>
    <property type="molecule type" value="Genomic_DNA"/>
</dbReference>
<comment type="caution">
    <text evidence="7">The sequence shown here is derived from an EMBL/GenBank/DDBJ whole genome shotgun (WGS) entry which is preliminary data.</text>
</comment>
<dbReference type="EMBL" id="PYMO01000001">
    <property type="protein sequence ID" value="PSU27632.1"/>
    <property type="molecule type" value="Genomic_DNA"/>
</dbReference>
<evidence type="ECO:0000256" key="3">
    <source>
        <dbReference type="ARBA" id="ARBA00022795"/>
    </source>
</evidence>
<feature type="compositionally biased region" description="Low complexity" evidence="4">
    <location>
        <begin position="378"/>
        <end position="409"/>
    </location>
</feature>
<dbReference type="CDD" id="cd17470">
    <property type="entry name" value="T3SS_Flik_C"/>
    <property type="match status" value="1"/>
</dbReference>
<dbReference type="PRINTS" id="PR01007">
    <property type="entry name" value="FLGHOOKFLIK"/>
</dbReference>
<proteinExistence type="inferred from homology"/>
<reference evidence="8 9" key="1">
    <citation type="submission" date="2018-03" db="EMBL/GenBank/DDBJ databases">
        <title>Whole genome sequencing of Histamine producing bacteria.</title>
        <authorList>
            <person name="Butler K."/>
        </authorList>
    </citation>
    <scope>NUCLEOTIDE SEQUENCE [LARGE SCALE GENOMIC DNA]</scope>
    <source>
        <strain evidence="7 9">FS-6.1</strain>
        <strain evidence="6 8">FS-6.2</strain>
    </source>
</reference>
<evidence type="ECO:0000256" key="2">
    <source>
        <dbReference type="ARBA" id="ARBA00009149"/>
    </source>
</evidence>
<comment type="function">
    <text evidence="1">Controls the length of the flagellar hook.</text>
</comment>
<dbReference type="PANTHER" id="PTHR37533:SF2">
    <property type="entry name" value="FLAGELLAR HOOK-LENGTH CONTROL PROTEIN"/>
    <property type="match status" value="1"/>
</dbReference>
<sequence>MNLFNVSLAQTAKPAAVATSAGEFETVSLSENDFAQQYQQAIDDSAINAEMVGTDSEINTSHLGMTDISTSTDIPVSDSTAVNAADESLVSADSITIVDDATELMAAGNVFLQQLTQSNQQLKLDVTSDANAVNSSGNSLPPSAISLTDTVLIDGVATSAQLATSTTSITPATAVTNSAVLASQAAMLADDSHGQNAGAESDVSVNNSPPSITTTALSSTAVTPTSEILLNMSAADSASLLANGALAADESRLHHNMNANVNGDSLAQQLAGLSPTSPNALKPEQSAVMNNAQSPLLLTREQAGEQVHERINMMMAKNLKYVDIRLDPPELGKIQIKLSINQDQASVQFTVNNHQTRDIVEQAMPRLREMLQQQGLQLAQSSVQQESSQQFAGHQNNSSAQSQSGQQSSTVATTAEGQSMIESDQLDVSTTVFVTENKDQVDYYA</sequence>
<dbReference type="AlphaFoldDB" id="A0A2T3JXJ5"/>
<gene>
    <name evidence="7" type="ORF">C9J18_00990</name>
    <name evidence="6" type="ORF">CTM96_02620</name>
</gene>
<dbReference type="PANTHER" id="PTHR37533">
    <property type="entry name" value="FLAGELLAR HOOK-LENGTH CONTROL PROTEIN"/>
    <property type="match status" value="1"/>
</dbReference>
<evidence type="ECO:0000313" key="9">
    <source>
        <dbReference type="Proteomes" id="UP000241618"/>
    </source>
</evidence>
<protein>
    <recommendedName>
        <fullName evidence="5">Flagellar hook-length control protein-like C-terminal domain-containing protein</fullName>
    </recommendedName>
</protein>
<feature type="compositionally biased region" description="Polar residues" evidence="4">
    <location>
        <begin position="203"/>
        <end position="219"/>
    </location>
</feature>
<name>A0A2T3JXJ5_PHOPO</name>
<keyword evidence="8" id="KW-1185">Reference proteome</keyword>
<feature type="region of interest" description="Disordered" evidence="4">
    <location>
        <begin position="378"/>
        <end position="416"/>
    </location>
</feature>
<feature type="domain" description="Flagellar hook-length control protein-like C-terminal" evidence="5">
    <location>
        <begin position="309"/>
        <end position="391"/>
    </location>
</feature>
<dbReference type="Proteomes" id="UP000241405">
    <property type="component" value="Unassembled WGS sequence"/>
</dbReference>
<dbReference type="InterPro" id="IPR052563">
    <property type="entry name" value="FliK"/>
</dbReference>
<feature type="region of interest" description="Disordered" evidence="4">
    <location>
        <begin position="191"/>
        <end position="219"/>
    </location>
</feature>
<dbReference type="InterPro" id="IPR021136">
    <property type="entry name" value="Flagellar_hook_control-like_C"/>
</dbReference>
<dbReference type="InterPro" id="IPR001635">
    <property type="entry name" value="Flag_hook_Flik"/>
</dbReference>
<dbReference type="InterPro" id="IPR038610">
    <property type="entry name" value="FliK-like_C_sf"/>
</dbReference>
<evidence type="ECO:0000256" key="1">
    <source>
        <dbReference type="ARBA" id="ARBA00003944"/>
    </source>
</evidence>
<dbReference type="Pfam" id="PF02120">
    <property type="entry name" value="Flg_hook"/>
    <property type="match status" value="1"/>
</dbReference>
<dbReference type="GO" id="GO:0044780">
    <property type="term" value="P:bacterial-type flagellum assembly"/>
    <property type="evidence" value="ECO:0007669"/>
    <property type="project" value="InterPro"/>
</dbReference>
<evidence type="ECO:0000313" key="7">
    <source>
        <dbReference type="EMBL" id="PSU54093.1"/>
    </source>
</evidence>
<accession>A0A2T3JXJ5</accession>
<keyword evidence="3" id="KW-1005">Bacterial flagellum biogenesis</keyword>
<dbReference type="GO" id="GO:0009424">
    <property type="term" value="C:bacterial-type flagellum hook"/>
    <property type="evidence" value="ECO:0007669"/>
    <property type="project" value="InterPro"/>
</dbReference>
<dbReference type="Gene3D" id="3.30.750.140">
    <property type="match status" value="1"/>
</dbReference>